<dbReference type="Proteomes" id="UP000001557">
    <property type="component" value="Plasmid pSbal02"/>
</dbReference>
<keyword evidence="1" id="KW-0812">Transmembrane</keyword>
<geneLocation type="plasmid" evidence="2 3">
    <name>pSbal02</name>
</geneLocation>
<feature type="transmembrane region" description="Helical" evidence="1">
    <location>
        <begin position="12"/>
        <end position="34"/>
    </location>
</feature>
<dbReference type="HOGENOM" id="CLU_102847_1_0_6"/>
<reference evidence="2 3" key="1">
    <citation type="submission" date="2007-02" db="EMBL/GenBank/DDBJ databases">
        <title>Complete sequence of plasmid pSbal02 of Shewanella baltica OS155.</title>
        <authorList>
            <consortium name="US DOE Joint Genome Institute"/>
            <person name="Copeland A."/>
            <person name="Lucas S."/>
            <person name="Lapidus A."/>
            <person name="Barry K."/>
            <person name="Detter J.C."/>
            <person name="Glavina del Rio T."/>
            <person name="Hammon N."/>
            <person name="Israni S."/>
            <person name="Dalin E."/>
            <person name="Tice H."/>
            <person name="Pitluck S."/>
            <person name="Sims D.R."/>
            <person name="Brettin T."/>
            <person name="Bruce D."/>
            <person name="Han C."/>
            <person name="Tapia R."/>
            <person name="Brainard J."/>
            <person name="Schmutz J."/>
            <person name="Larimer F."/>
            <person name="Land M."/>
            <person name="Hauser L."/>
            <person name="Kyrpides N."/>
            <person name="Mikhailova N."/>
            <person name="Brettar I."/>
            <person name="Klappenbach J."/>
            <person name="Konstantinidis K."/>
            <person name="Rodrigues J."/>
            <person name="Tiedje J."/>
            <person name="Richardson P."/>
        </authorList>
    </citation>
    <scope>NUCLEOTIDE SEQUENCE [LARGE SCALE GENOMIC DNA]</scope>
    <source>
        <strain evidence="3">OS155 / ATCC BAA-1091</strain>
        <plasmid evidence="2 3">pSbal02</plasmid>
    </source>
</reference>
<dbReference type="Pfam" id="PF04224">
    <property type="entry name" value="DUF417"/>
    <property type="match status" value="1"/>
</dbReference>
<dbReference type="RefSeq" id="WP_011839993.1">
    <property type="nucleotide sequence ID" value="NC_009036.1"/>
</dbReference>
<organism evidence="2 3">
    <name type="scientific">Shewanella baltica (strain OS155 / ATCC BAA-1091)</name>
    <dbReference type="NCBI Taxonomy" id="325240"/>
    <lineage>
        <taxon>Bacteria</taxon>
        <taxon>Pseudomonadati</taxon>
        <taxon>Pseudomonadota</taxon>
        <taxon>Gammaproteobacteria</taxon>
        <taxon>Alteromonadales</taxon>
        <taxon>Shewanellaceae</taxon>
        <taxon>Shewanella</taxon>
    </lineage>
</organism>
<dbReference type="AlphaFoldDB" id="A3DB65"/>
<gene>
    <name evidence="2" type="ordered locus">Sbal_4429</name>
</gene>
<keyword evidence="1" id="KW-1133">Transmembrane helix</keyword>
<dbReference type="EMBL" id="CP000565">
    <property type="protein sequence ID" value="ABN63978.1"/>
    <property type="molecule type" value="Genomic_DNA"/>
</dbReference>
<evidence type="ECO:0000256" key="1">
    <source>
        <dbReference type="SAM" id="Phobius"/>
    </source>
</evidence>
<dbReference type="PIRSF" id="PIRSF028065">
    <property type="entry name" value="UCP028065"/>
    <property type="match status" value="1"/>
</dbReference>
<sequence length="158" mass="17213">MQHRNLESKLENIGYILSVVGMALILAWIGIYKFTPTEAALIEPLVANHPLMGWLYSFLSVQAVSNIIGATEIIVAVGLIAGFKNAKIGYISGIASAVIFATTLTFLITTPNTWKFSDGVLITNFFLLKDLLFIAASLSIIAKNKTTLRLIAEANNKR</sequence>
<keyword evidence="2" id="KW-0614">Plasmid</keyword>
<dbReference type="KEGG" id="sbl:Sbal_4429"/>
<dbReference type="InterPro" id="IPR007339">
    <property type="entry name" value="RclC-like"/>
</dbReference>
<dbReference type="PANTHER" id="PTHR40106:SF1">
    <property type="entry name" value="INNER MEMBRANE PROTEIN RCLC"/>
    <property type="match status" value="1"/>
</dbReference>
<dbReference type="PANTHER" id="PTHR40106">
    <property type="entry name" value="INNER MEMBRANE PROTEIN RCLC"/>
    <property type="match status" value="1"/>
</dbReference>
<evidence type="ECO:0008006" key="4">
    <source>
        <dbReference type="Google" id="ProtNLM"/>
    </source>
</evidence>
<feature type="transmembrane region" description="Helical" evidence="1">
    <location>
        <begin position="120"/>
        <end position="141"/>
    </location>
</feature>
<name>A3DB65_SHEB5</name>
<feature type="transmembrane region" description="Helical" evidence="1">
    <location>
        <begin position="54"/>
        <end position="81"/>
    </location>
</feature>
<dbReference type="GO" id="GO:0005886">
    <property type="term" value="C:plasma membrane"/>
    <property type="evidence" value="ECO:0007669"/>
    <property type="project" value="TreeGrafter"/>
</dbReference>
<feature type="transmembrane region" description="Helical" evidence="1">
    <location>
        <begin position="88"/>
        <end position="108"/>
    </location>
</feature>
<dbReference type="GO" id="GO:1901530">
    <property type="term" value="P:response to hypochlorite"/>
    <property type="evidence" value="ECO:0007669"/>
    <property type="project" value="TreeGrafter"/>
</dbReference>
<keyword evidence="1" id="KW-0472">Membrane</keyword>
<evidence type="ECO:0000313" key="2">
    <source>
        <dbReference type="EMBL" id="ABN63978.1"/>
    </source>
</evidence>
<dbReference type="InterPro" id="IPR016865">
    <property type="entry name" value="RclC"/>
</dbReference>
<protein>
    <recommendedName>
        <fullName evidence="4">Inner membrane protein ykgB</fullName>
    </recommendedName>
</protein>
<accession>A3DB65</accession>
<proteinExistence type="predicted"/>
<evidence type="ECO:0000313" key="3">
    <source>
        <dbReference type="Proteomes" id="UP000001557"/>
    </source>
</evidence>
<keyword evidence="3" id="KW-1185">Reference proteome</keyword>
<dbReference type="OrthoDB" id="1118972at2"/>